<evidence type="ECO:0000256" key="1">
    <source>
        <dbReference type="ARBA" id="ARBA00008343"/>
    </source>
</evidence>
<comment type="caution">
    <text evidence="14">The sequence shown here is derived from an EMBL/GenBank/DDBJ whole genome shotgun (WGS) entry which is preliminary data.</text>
</comment>
<evidence type="ECO:0000256" key="5">
    <source>
        <dbReference type="ARBA" id="ARBA00022801"/>
    </source>
</evidence>
<comment type="catalytic activity">
    <reaction evidence="12">
        <text>2'-deoxyribonucleotide-(2'-deoxyribose 5'-phosphate)-2'-deoxyribonucleotide-DNA = a 3'-end 2'-deoxyribonucleotide-(2,3-dehydro-2,3-deoxyribose 5'-phosphate)-DNA + a 5'-end 5'-phospho-2'-deoxyribonucleoside-DNA + H(+)</text>
        <dbReference type="Rhea" id="RHEA:66592"/>
        <dbReference type="Rhea" id="RHEA-COMP:13180"/>
        <dbReference type="Rhea" id="RHEA-COMP:16897"/>
        <dbReference type="Rhea" id="RHEA-COMP:17067"/>
        <dbReference type="ChEBI" id="CHEBI:15378"/>
        <dbReference type="ChEBI" id="CHEBI:136412"/>
        <dbReference type="ChEBI" id="CHEBI:157695"/>
        <dbReference type="ChEBI" id="CHEBI:167181"/>
        <dbReference type="EC" id="4.2.99.18"/>
    </reaction>
</comment>
<keyword evidence="5 12" id="KW-0378">Hydrolase</keyword>
<feature type="binding site" evidence="12">
    <location>
        <position position="203"/>
    </location>
    <ligand>
        <name>[4Fe-4S] cluster</name>
        <dbReference type="ChEBI" id="CHEBI:49883"/>
    </ligand>
</feature>
<dbReference type="GO" id="GO:0140078">
    <property type="term" value="F:class I DNA-(apurinic or apyrimidinic site) endonuclease activity"/>
    <property type="evidence" value="ECO:0007669"/>
    <property type="project" value="UniProtKB-EC"/>
</dbReference>
<dbReference type="FunFam" id="1.10.1670.10:FF:000001">
    <property type="entry name" value="Endonuclease III"/>
    <property type="match status" value="1"/>
</dbReference>
<dbReference type="EMBL" id="PXOH01000018">
    <property type="protein sequence ID" value="PSF35686.1"/>
    <property type="molecule type" value="Genomic_DNA"/>
</dbReference>
<evidence type="ECO:0000256" key="6">
    <source>
        <dbReference type="ARBA" id="ARBA00023004"/>
    </source>
</evidence>
<dbReference type="Pfam" id="PF10576">
    <property type="entry name" value="EndIII_4Fe-2S"/>
    <property type="match status" value="1"/>
</dbReference>
<dbReference type="GO" id="GO:0051539">
    <property type="term" value="F:4 iron, 4 sulfur cluster binding"/>
    <property type="evidence" value="ECO:0007669"/>
    <property type="project" value="UniProtKB-UniRule"/>
</dbReference>
<dbReference type="Gene3D" id="1.10.340.30">
    <property type="entry name" value="Hypothetical protein, domain 2"/>
    <property type="match status" value="1"/>
</dbReference>
<gene>
    <name evidence="12 14" type="primary">nth</name>
    <name evidence="14" type="ORF">C7H19_15730</name>
</gene>
<evidence type="ECO:0000256" key="4">
    <source>
        <dbReference type="ARBA" id="ARBA00022763"/>
    </source>
</evidence>
<keyword evidence="3 12" id="KW-0479">Metal-binding</keyword>
<evidence type="ECO:0000256" key="3">
    <source>
        <dbReference type="ARBA" id="ARBA00022723"/>
    </source>
</evidence>
<evidence type="ECO:0000256" key="11">
    <source>
        <dbReference type="ARBA" id="ARBA00023295"/>
    </source>
</evidence>
<keyword evidence="4 12" id="KW-0227">DNA damage</keyword>
<dbReference type="InterPro" id="IPR011257">
    <property type="entry name" value="DNA_glycosylase"/>
</dbReference>
<dbReference type="AlphaFoldDB" id="A0A2T1LVD8"/>
<evidence type="ECO:0000256" key="12">
    <source>
        <dbReference type="HAMAP-Rule" id="MF_00942"/>
    </source>
</evidence>
<evidence type="ECO:0000313" key="15">
    <source>
        <dbReference type="Proteomes" id="UP000239001"/>
    </source>
</evidence>
<dbReference type="InterPro" id="IPR003265">
    <property type="entry name" value="HhH-GPD_domain"/>
</dbReference>
<dbReference type="CDD" id="cd00056">
    <property type="entry name" value="ENDO3c"/>
    <property type="match status" value="1"/>
</dbReference>
<comment type="function">
    <text evidence="12">DNA repair enzyme that has both DNA N-glycosylase activity and AP-lyase activity. The DNA N-glycosylase activity releases various damaged pyrimidines from DNA by cleaving the N-glycosidic bond, leaving an AP (apurinic/apyrimidinic) site. The AP-lyase activity cleaves the phosphodiester bond 3' to the AP site by a beta-elimination, leaving a 3'-terminal unsaturated sugar and a product with a terminal 5'-phosphate.</text>
</comment>
<evidence type="ECO:0000256" key="7">
    <source>
        <dbReference type="ARBA" id="ARBA00023014"/>
    </source>
</evidence>
<keyword evidence="14" id="KW-0540">Nuclease</keyword>
<comment type="cofactor">
    <cofactor evidence="12">
        <name>[4Fe-4S] cluster</name>
        <dbReference type="ChEBI" id="CHEBI:49883"/>
    </cofactor>
    <text evidence="12">Binds 1 [4Fe-4S] cluster.</text>
</comment>
<keyword evidence="2 12" id="KW-0004">4Fe-4S</keyword>
<dbReference type="SMART" id="SM00478">
    <property type="entry name" value="ENDO3c"/>
    <property type="match status" value="1"/>
</dbReference>
<keyword evidence="6 12" id="KW-0408">Iron</keyword>
<dbReference type="HAMAP" id="MF_00942">
    <property type="entry name" value="Nth"/>
    <property type="match status" value="1"/>
</dbReference>
<keyword evidence="8 12" id="KW-0238">DNA-binding</keyword>
<dbReference type="InterPro" id="IPR005759">
    <property type="entry name" value="Nth"/>
</dbReference>
<keyword evidence="7 12" id="KW-0411">Iron-sulfur</keyword>
<keyword evidence="11 12" id="KW-0326">Glycosidase</keyword>
<evidence type="ECO:0000313" key="14">
    <source>
        <dbReference type="EMBL" id="PSF35686.1"/>
    </source>
</evidence>
<keyword evidence="14" id="KW-0255">Endonuclease</keyword>
<dbReference type="PANTHER" id="PTHR10359">
    <property type="entry name" value="A/G-SPECIFIC ADENINE GLYCOSYLASE/ENDONUCLEASE III"/>
    <property type="match status" value="1"/>
</dbReference>
<dbReference type="FunFam" id="1.10.340.30:FF:000001">
    <property type="entry name" value="Endonuclease III"/>
    <property type="match status" value="1"/>
</dbReference>
<comment type="similarity">
    <text evidence="1 12">Belongs to the Nth/MutY family.</text>
</comment>
<proteinExistence type="inferred from homology"/>
<feature type="binding site" evidence="12">
    <location>
        <position position="212"/>
    </location>
    <ligand>
        <name>[4Fe-4S] cluster</name>
        <dbReference type="ChEBI" id="CHEBI:49883"/>
    </ligand>
</feature>
<dbReference type="GO" id="GO:0046872">
    <property type="term" value="F:metal ion binding"/>
    <property type="evidence" value="ECO:0007669"/>
    <property type="project" value="UniProtKB-KW"/>
</dbReference>
<dbReference type="OrthoDB" id="9800977at2"/>
<evidence type="ECO:0000256" key="2">
    <source>
        <dbReference type="ARBA" id="ARBA00022485"/>
    </source>
</evidence>
<dbReference type="SUPFAM" id="SSF48150">
    <property type="entry name" value="DNA-glycosylase"/>
    <property type="match status" value="1"/>
</dbReference>
<accession>A0A2T1LVD8</accession>
<reference evidence="14 15" key="1">
    <citation type="submission" date="2018-03" db="EMBL/GenBank/DDBJ databases">
        <title>The ancient ancestry and fast evolution of plastids.</title>
        <authorList>
            <person name="Moore K.R."/>
            <person name="Magnabosco C."/>
            <person name="Momper L."/>
            <person name="Gold D.A."/>
            <person name="Bosak T."/>
            <person name="Fournier G.P."/>
        </authorList>
    </citation>
    <scope>NUCLEOTIDE SEQUENCE [LARGE SCALE GENOMIC DNA]</scope>
    <source>
        <strain evidence="14 15">CCALA 016</strain>
    </source>
</reference>
<dbReference type="RefSeq" id="WP_106457874.1">
    <property type="nucleotide sequence ID" value="NZ_PXOH01000018.1"/>
</dbReference>
<dbReference type="PANTHER" id="PTHR10359:SF18">
    <property type="entry name" value="ENDONUCLEASE III"/>
    <property type="match status" value="1"/>
</dbReference>
<reference evidence="14 15" key="2">
    <citation type="submission" date="2018-03" db="EMBL/GenBank/DDBJ databases">
        <authorList>
            <person name="Keele B.F."/>
        </authorList>
    </citation>
    <scope>NUCLEOTIDE SEQUENCE [LARGE SCALE GENOMIC DNA]</scope>
    <source>
        <strain evidence="14 15">CCALA 016</strain>
    </source>
</reference>
<keyword evidence="9 12" id="KW-0234">DNA repair</keyword>
<evidence type="ECO:0000259" key="13">
    <source>
        <dbReference type="SMART" id="SM00478"/>
    </source>
</evidence>
<dbReference type="SMART" id="SM00525">
    <property type="entry name" value="FES"/>
    <property type="match status" value="1"/>
</dbReference>
<dbReference type="Proteomes" id="UP000239001">
    <property type="component" value="Unassembled WGS sequence"/>
</dbReference>
<dbReference type="Gene3D" id="1.10.1670.10">
    <property type="entry name" value="Helix-hairpin-Helix base-excision DNA repair enzymes (C-terminal)"/>
    <property type="match status" value="1"/>
</dbReference>
<keyword evidence="15" id="KW-1185">Reference proteome</keyword>
<dbReference type="GO" id="GO:0019104">
    <property type="term" value="F:DNA N-glycosylase activity"/>
    <property type="evidence" value="ECO:0007669"/>
    <property type="project" value="UniProtKB-UniRule"/>
</dbReference>
<dbReference type="Pfam" id="PF00730">
    <property type="entry name" value="HhH-GPD"/>
    <property type="match status" value="1"/>
</dbReference>
<dbReference type="InterPro" id="IPR023170">
    <property type="entry name" value="HhH_base_excis_C"/>
</dbReference>
<feature type="binding site" evidence="12">
    <location>
        <position position="206"/>
    </location>
    <ligand>
        <name>[4Fe-4S] cluster</name>
        <dbReference type="ChEBI" id="CHEBI:49883"/>
    </ligand>
</feature>
<name>A0A2T1LVD8_9CHRO</name>
<evidence type="ECO:0000256" key="8">
    <source>
        <dbReference type="ARBA" id="ARBA00023125"/>
    </source>
</evidence>
<feature type="domain" description="HhH-GPD" evidence="13">
    <location>
        <begin position="46"/>
        <end position="194"/>
    </location>
</feature>
<dbReference type="EC" id="4.2.99.18" evidence="12"/>
<dbReference type="NCBIfam" id="TIGR01083">
    <property type="entry name" value="nth"/>
    <property type="match status" value="1"/>
</dbReference>
<dbReference type="GO" id="GO:0003677">
    <property type="term" value="F:DNA binding"/>
    <property type="evidence" value="ECO:0007669"/>
    <property type="project" value="UniProtKB-UniRule"/>
</dbReference>
<keyword evidence="10 12" id="KW-0456">Lyase</keyword>
<evidence type="ECO:0000256" key="9">
    <source>
        <dbReference type="ARBA" id="ARBA00023204"/>
    </source>
</evidence>
<evidence type="ECO:0000256" key="10">
    <source>
        <dbReference type="ARBA" id="ARBA00023239"/>
    </source>
</evidence>
<feature type="binding site" evidence="12">
    <location>
        <position position="196"/>
    </location>
    <ligand>
        <name>[4Fe-4S] cluster</name>
        <dbReference type="ChEBI" id="CHEBI:49883"/>
    </ligand>
</feature>
<dbReference type="GO" id="GO:0006285">
    <property type="term" value="P:base-excision repair, AP site formation"/>
    <property type="evidence" value="ECO:0007669"/>
    <property type="project" value="TreeGrafter"/>
</dbReference>
<dbReference type="InterPro" id="IPR003651">
    <property type="entry name" value="Endonuclease3_FeS-loop_motif"/>
</dbReference>
<protein>
    <recommendedName>
        <fullName evidence="12">Endonuclease III</fullName>
        <ecNumber evidence="12">4.2.99.18</ecNumber>
    </recommendedName>
    <alternativeName>
        <fullName evidence="12">DNA-(apurinic or apyrimidinic site) lyase</fullName>
    </alternativeName>
</protein>
<organism evidence="14 15">
    <name type="scientific">Aphanothece hegewaldii CCALA 016</name>
    <dbReference type="NCBI Taxonomy" id="2107694"/>
    <lineage>
        <taxon>Bacteria</taxon>
        <taxon>Bacillati</taxon>
        <taxon>Cyanobacteriota</taxon>
        <taxon>Cyanophyceae</taxon>
        <taxon>Oscillatoriophycideae</taxon>
        <taxon>Chroococcales</taxon>
        <taxon>Aphanothecaceae</taxon>
        <taxon>Aphanothece</taxon>
    </lineage>
</organism>
<dbReference type="PIRSF" id="PIRSF001435">
    <property type="entry name" value="Nth"/>
    <property type="match status" value="1"/>
</dbReference>
<sequence length="225" mass="25137">MSLTRKWASKKQRALEILLILKRLYPDATCSLTYETPVQLLVATILSAQCTDERVNKVTPALFARFPDAKSLASADREEIEILIRSTGFYRNKAKNIQGACQKIITEFAGEVPQQMEQLLTLPGVARKTANVVSAHAYGNIQGVTVDTHVKRLSGRLGLTEETDPVKIERDLMRILPQNDWENYSISIIFHGRAVCKARNPDCVVCELSHLCPSAMLPTLDTVRD</sequence>